<keyword evidence="3" id="KW-1185">Reference proteome</keyword>
<dbReference type="NCBIfam" id="TIGR04183">
    <property type="entry name" value="Por_Secre_tail"/>
    <property type="match status" value="1"/>
</dbReference>
<dbReference type="EMBL" id="SMLW01000242">
    <property type="protein sequence ID" value="MTI23584.1"/>
    <property type="molecule type" value="Genomic_DNA"/>
</dbReference>
<dbReference type="Pfam" id="PF18962">
    <property type="entry name" value="Por_Secre_tail"/>
    <property type="match status" value="1"/>
</dbReference>
<evidence type="ECO:0000259" key="1">
    <source>
        <dbReference type="Pfam" id="PF18962"/>
    </source>
</evidence>
<comment type="caution">
    <text evidence="2">The sequence shown here is derived from an EMBL/GenBank/DDBJ whole genome shotgun (WGS) entry which is preliminary data.</text>
</comment>
<gene>
    <name evidence="2" type="ORF">E1163_01325</name>
</gene>
<dbReference type="Gene3D" id="2.40.128.720">
    <property type="match status" value="2"/>
</dbReference>
<dbReference type="Proteomes" id="UP000798808">
    <property type="component" value="Unassembled WGS sequence"/>
</dbReference>
<dbReference type="RefSeq" id="WP_155168726.1">
    <property type="nucleotide sequence ID" value="NZ_SMLW01000242.1"/>
</dbReference>
<reference evidence="2 3" key="1">
    <citation type="submission" date="2019-02" db="EMBL/GenBank/DDBJ databases">
        <authorList>
            <person name="Goldberg S.R."/>
            <person name="Haltli B.A."/>
            <person name="Correa H."/>
            <person name="Russell K.G."/>
        </authorList>
    </citation>
    <scope>NUCLEOTIDE SEQUENCE [LARGE SCALE GENOMIC DNA]</scope>
    <source>
        <strain evidence="2 3">JCM 16186</strain>
    </source>
</reference>
<organism evidence="2 3">
    <name type="scientific">Fulvivirga kasyanovii</name>
    <dbReference type="NCBI Taxonomy" id="396812"/>
    <lineage>
        <taxon>Bacteria</taxon>
        <taxon>Pseudomonadati</taxon>
        <taxon>Bacteroidota</taxon>
        <taxon>Cytophagia</taxon>
        <taxon>Cytophagales</taxon>
        <taxon>Fulvivirgaceae</taxon>
        <taxon>Fulvivirga</taxon>
    </lineage>
</organism>
<evidence type="ECO:0000313" key="2">
    <source>
        <dbReference type="EMBL" id="MTI23584.1"/>
    </source>
</evidence>
<proteinExistence type="predicted"/>
<protein>
    <submittedName>
        <fullName evidence="2">T9SS type A sorting domain-containing protein</fullName>
    </submittedName>
</protein>
<name>A0ABW9RJM1_9BACT</name>
<feature type="non-terminal residue" evidence="2">
    <location>
        <position position="1"/>
    </location>
</feature>
<evidence type="ECO:0000313" key="3">
    <source>
        <dbReference type="Proteomes" id="UP000798808"/>
    </source>
</evidence>
<dbReference type="InterPro" id="IPR026444">
    <property type="entry name" value="Secre_tail"/>
</dbReference>
<accession>A0ABW9RJM1</accession>
<sequence length="347" mass="39929">DLNEWEINKKTETSYVGQSGETFSYRWNGSEWVTLGKGELQFDDNDNKVYEIYSNYDSENDQWTNTAKLFHAYNEEGKRLKYELYTWDISESKWKGADNYTIAYNSYGKDSSFVRYVWDSDIGEWYLGTKREYIYNDDKLATEFIVYNWNIDNEEWEYKSRTRQFFSKAIDTEEVIEDQIIAYGENKVIDCSKFFSTKKEAALSYKATPDTGTLISTSIKEGQLILEAIQNINATDTVTLIATVGAYSIAQRFPVKVNMITGVNDNKIQEVVAYPNPASDIITLRTGSFSKEVTWVLRSYTGEVIEKGRFDGNVDAKQIEVSGLNSGIYLLNISDGTYSVDRKLIIR</sequence>
<feature type="domain" description="Secretion system C-terminal sorting" evidence="1">
    <location>
        <begin position="274"/>
        <end position="346"/>
    </location>
</feature>